<comment type="similarity">
    <text evidence="6">Belongs to the binding-protein-dependent transport system permease family. CysTW subfamily.</text>
</comment>
<dbReference type="PROSITE" id="PS50928">
    <property type="entry name" value="ABC_TM1"/>
    <property type="match status" value="1"/>
</dbReference>
<accession>A0ABN3NF49</accession>
<protein>
    <recommendedName>
        <fullName evidence="6">Phosphate transport system permease protein</fullName>
    </recommendedName>
</protein>
<feature type="transmembrane region" description="Helical" evidence="5">
    <location>
        <begin position="127"/>
        <end position="147"/>
    </location>
</feature>
<evidence type="ECO:0000256" key="1">
    <source>
        <dbReference type="ARBA" id="ARBA00004141"/>
    </source>
</evidence>
<feature type="transmembrane region" description="Helical" evidence="5">
    <location>
        <begin position="210"/>
        <end position="231"/>
    </location>
</feature>
<evidence type="ECO:0000313" key="9">
    <source>
        <dbReference type="Proteomes" id="UP001499978"/>
    </source>
</evidence>
<gene>
    <name evidence="8" type="primary">pstC</name>
    <name evidence="8" type="ORF">GCM10010201_17670</name>
</gene>
<evidence type="ECO:0000259" key="7">
    <source>
        <dbReference type="PROSITE" id="PS50928"/>
    </source>
</evidence>
<keyword evidence="3 5" id="KW-1133">Transmembrane helix</keyword>
<keyword evidence="6" id="KW-0592">Phosphate transport</keyword>
<feature type="transmembrane region" description="Helical" evidence="5">
    <location>
        <begin position="83"/>
        <end position="106"/>
    </location>
</feature>
<dbReference type="Proteomes" id="UP001499978">
    <property type="component" value="Unassembled WGS sequence"/>
</dbReference>
<evidence type="ECO:0000256" key="4">
    <source>
        <dbReference type="ARBA" id="ARBA00023136"/>
    </source>
</evidence>
<reference evidence="8 9" key="1">
    <citation type="journal article" date="2019" name="Int. J. Syst. Evol. Microbiol.">
        <title>The Global Catalogue of Microorganisms (GCM) 10K type strain sequencing project: providing services to taxonomists for standard genome sequencing and annotation.</title>
        <authorList>
            <consortium name="The Broad Institute Genomics Platform"/>
            <consortium name="The Broad Institute Genome Sequencing Center for Infectious Disease"/>
            <person name="Wu L."/>
            <person name="Ma J."/>
        </authorList>
    </citation>
    <scope>NUCLEOTIDE SEQUENCE [LARGE SCALE GENOMIC DNA]</scope>
    <source>
        <strain evidence="8 9">JCM 3367</strain>
    </source>
</reference>
<organism evidence="8 9">
    <name type="scientific">Pilimelia columellifera subsp. columellifera</name>
    <dbReference type="NCBI Taxonomy" id="706583"/>
    <lineage>
        <taxon>Bacteria</taxon>
        <taxon>Bacillati</taxon>
        <taxon>Actinomycetota</taxon>
        <taxon>Actinomycetes</taxon>
        <taxon>Micromonosporales</taxon>
        <taxon>Micromonosporaceae</taxon>
        <taxon>Pilimelia</taxon>
    </lineage>
</organism>
<keyword evidence="6" id="KW-1003">Cell membrane</keyword>
<comment type="caution">
    <text evidence="8">The sequence shown here is derived from an EMBL/GenBank/DDBJ whole genome shotgun (WGS) entry which is preliminary data.</text>
</comment>
<keyword evidence="9" id="KW-1185">Reference proteome</keyword>
<dbReference type="Pfam" id="PF00528">
    <property type="entry name" value="BPD_transp_1"/>
    <property type="match status" value="1"/>
</dbReference>
<keyword evidence="4 5" id="KW-0472">Membrane</keyword>
<keyword evidence="5" id="KW-0813">Transport</keyword>
<evidence type="ECO:0000256" key="5">
    <source>
        <dbReference type="RuleBase" id="RU363032"/>
    </source>
</evidence>
<evidence type="ECO:0000313" key="8">
    <source>
        <dbReference type="EMBL" id="GAA2520558.1"/>
    </source>
</evidence>
<keyword evidence="2 5" id="KW-0812">Transmembrane</keyword>
<dbReference type="CDD" id="cd06261">
    <property type="entry name" value="TM_PBP2"/>
    <property type="match status" value="1"/>
</dbReference>
<dbReference type="InterPro" id="IPR035906">
    <property type="entry name" value="MetI-like_sf"/>
</dbReference>
<proteinExistence type="inferred from homology"/>
<sequence>MSTVDTARGAAGAGPSLRRRSRPLEIIITALLVVAATVSVLTTIGIVMSLVGPTLGFFQEVSFVEFITGGKWTPTFSDKHYGVLPLVVSTLLSTAVAITIAVPLGLGSAIYLAEYASDSARRTLKPIMEILAGIPTVVLGFFALNALNPILRDIWPGGEPPEFQNLLVAGVVMGIMIVPTIASLSEDAMSAVPRSLREGAYALASSKRQVAMKVVVPAAISGIVASFVLGLSRALGETMIVTIAGGLRSDRVTFDLSEGAATMTAFIANIGQGDLPVGTLDYDSIFAVGALLFVFTFVLNAVSIRMVRKFREVYE</sequence>
<dbReference type="EMBL" id="BAAARY010000006">
    <property type="protein sequence ID" value="GAA2520558.1"/>
    <property type="molecule type" value="Genomic_DNA"/>
</dbReference>
<feature type="transmembrane region" description="Helical" evidence="5">
    <location>
        <begin position="167"/>
        <end position="189"/>
    </location>
</feature>
<dbReference type="Gene3D" id="1.10.3720.10">
    <property type="entry name" value="MetI-like"/>
    <property type="match status" value="1"/>
</dbReference>
<dbReference type="NCBIfam" id="TIGR02138">
    <property type="entry name" value="phosphate_pstC"/>
    <property type="match status" value="1"/>
</dbReference>
<comment type="function">
    <text evidence="6">Part of the binding-protein-dependent transport system for phosphate; probably responsible for the translocation of the substrate across the membrane.</text>
</comment>
<feature type="transmembrane region" description="Helical" evidence="5">
    <location>
        <begin position="26"/>
        <end position="51"/>
    </location>
</feature>
<evidence type="ECO:0000256" key="3">
    <source>
        <dbReference type="ARBA" id="ARBA00022989"/>
    </source>
</evidence>
<evidence type="ECO:0000256" key="2">
    <source>
        <dbReference type="ARBA" id="ARBA00022692"/>
    </source>
</evidence>
<dbReference type="InterPro" id="IPR011864">
    <property type="entry name" value="Phosphate_PstC"/>
</dbReference>
<name>A0ABN3NF49_9ACTN</name>
<dbReference type="RefSeq" id="WP_344171110.1">
    <property type="nucleotide sequence ID" value="NZ_BAAARY010000006.1"/>
</dbReference>
<dbReference type="InterPro" id="IPR000515">
    <property type="entry name" value="MetI-like"/>
</dbReference>
<feature type="transmembrane region" description="Helical" evidence="5">
    <location>
        <begin position="284"/>
        <end position="302"/>
    </location>
</feature>
<dbReference type="SUPFAM" id="SSF161098">
    <property type="entry name" value="MetI-like"/>
    <property type="match status" value="1"/>
</dbReference>
<evidence type="ECO:0000256" key="6">
    <source>
        <dbReference type="RuleBase" id="RU363054"/>
    </source>
</evidence>
<comment type="subcellular location">
    <subcellularLocation>
        <location evidence="5">Cell membrane</location>
        <topology evidence="5">Multi-pass membrane protein</topology>
    </subcellularLocation>
    <subcellularLocation>
        <location evidence="1">Membrane</location>
        <topology evidence="1">Multi-pass membrane protein</topology>
    </subcellularLocation>
</comment>
<feature type="domain" description="ABC transmembrane type-1" evidence="7">
    <location>
        <begin position="87"/>
        <end position="303"/>
    </location>
</feature>
<dbReference type="PANTHER" id="PTHR42727:SF1">
    <property type="entry name" value="PHOSPHATE TRANSPORT SYSTEM PERMEASE"/>
    <property type="match status" value="1"/>
</dbReference>
<dbReference type="PANTHER" id="PTHR42727">
    <property type="entry name" value="PHOSPHATE TRANSPORT SYSTEM PERMEASE PROTEIN"/>
    <property type="match status" value="1"/>
</dbReference>